<protein>
    <recommendedName>
        <fullName evidence="4">Interleukin-12 subunit beta</fullName>
        <shortName evidence="4">IL-12B</shortName>
    </recommendedName>
    <alternativeName>
        <fullName evidence="4">Cytotoxic lymphocyte maturation factor 40 kDa subunit</fullName>
    </alternativeName>
    <alternativeName>
        <fullName evidence="4">IL-12 subunit p40</fullName>
    </alternativeName>
</protein>
<dbReference type="GO" id="GO:0005125">
    <property type="term" value="F:cytokine activity"/>
    <property type="evidence" value="ECO:0007669"/>
    <property type="project" value="UniProtKB-KW"/>
</dbReference>
<proteinExistence type="inferred from homology"/>
<dbReference type="InterPro" id="IPR019482">
    <property type="entry name" value="IL-12_beta_cen-dom"/>
</dbReference>
<dbReference type="SUPFAM" id="SSF49265">
    <property type="entry name" value="Fibronectin type III"/>
    <property type="match status" value="1"/>
</dbReference>
<dbReference type="InterPro" id="IPR050676">
    <property type="entry name" value="IL-12"/>
</dbReference>
<dbReference type="Pfam" id="PF10420">
    <property type="entry name" value="IL12p40_C"/>
    <property type="match status" value="1"/>
</dbReference>
<feature type="chain" id="PRO_5041014779" description="Interleukin-12 subunit beta" evidence="4">
    <location>
        <begin position="19"/>
        <end position="340"/>
    </location>
</feature>
<evidence type="ECO:0000313" key="7">
    <source>
        <dbReference type="Proteomes" id="UP001059041"/>
    </source>
</evidence>
<comment type="subcellular location">
    <subcellularLocation>
        <location evidence="4">Secreted</location>
    </subcellularLocation>
</comment>
<organism evidence="6 7">
    <name type="scientific">Triplophysa rosa</name>
    <name type="common">Cave loach</name>
    <dbReference type="NCBI Taxonomy" id="992332"/>
    <lineage>
        <taxon>Eukaryota</taxon>
        <taxon>Metazoa</taxon>
        <taxon>Chordata</taxon>
        <taxon>Craniata</taxon>
        <taxon>Vertebrata</taxon>
        <taxon>Euteleostomi</taxon>
        <taxon>Actinopterygii</taxon>
        <taxon>Neopterygii</taxon>
        <taxon>Teleostei</taxon>
        <taxon>Ostariophysi</taxon>
        <taxon>Cypriniformes</taxon>
        <taxon>Nemacheilidae</taxon>
        <taxon>Triplophysa</taxon>
    </lineage>
</organism>
<keyword evidence="2" id="KW-1015">Disulfide bond</keyword>
<dbReference type="PANTHER" id="PTHR48485:SF4">
    <property type="entry name" value="INTERLEUKIN-12 SUBUNIT BETA"/>
    <property type="match status" value="1"/>
</dbReference>
<dbReference type="InterPro" id="IPR036116">
    <property type="entry name" value="FN3_sf"/>
</dbReference>
<dbReference type="InterPro" id="IPR015528">
    <property type="entry name" value="IL-12_beta"/>
</dbReference>
<dbReference type="PIRSF" id="PIRSF038007">
    <property type="entry name" value="IL_12_beta"/>
    <property type="match status" value="1"/>
</dbReference>
<evidence type="ECO:0000313" key="6">
    <source>
        <dbReference type="EMBL" id="KAI7801862.1"/>
    </source>
</evidence>
<dbReference type="Gene3D" id="2.60.40.10">
    <property type="entry name" value="Immunoglobulins"/>
    <property type="match status" value="2"/>
</dbReference>
<evidence type="ECO:0000256" key="3">
    <source>
        <dbReference type="ARBA" id="ARBA00023180"/>
    </source>
</evidence>
<evidence type="ECO:0000256" key="4">
    <source>
        <dbReference type="RuleBase" id="RU281113"/>
    </source>
</evidence>
<dbReference type="InterPro" id="IPR013783">
    <property type="entry name" value="Ig-like_fold"/>
</dbReference>
<keyword evidence="4" id="KW-0964">Secreted</keyword>
<keyword evidence="1 4" id="KW-0732">Signal</keyword>
<feature type="signal peptide" evidence="4">
    <location>
        <begin position="1"/>
        <end position="18"/>
    </location>
</feature>
<dbReference type="GO" id="GO:0005615">
    <property type="term" value="C:extracellular space"/>
    <property type="evidence" value="ECO:0007669"/>
    <property type="project" value="UniProtKB-KW"/>
</dbReference>
<comment type="subunit">
    <text evidence="4">Heterodimer with IL12A; disulfide-linked. The heterodimer is known as interleukin IL-12.</text>
</comment>
<name>A0A9W7TTE5_TRIRA</name>
<evidence type="ECO:0000256" key="2">
    <source>
        <dbReference type="ARBA" id="ARBA00023157"/>
    </source>
</evidence>
<feature type="domain" description="Interleukin-12 beta central" evidence="5">
    <location>
        <begin position="121"/>
        <end position="201"/>
    </location>
</feature>
<gene>
    <name evidence="4" type="primary">IL12B</name>
    <name evidence="6" type="ORF">IRJ41_017756</name>
</gene>
<keyword evidence="4" id="KW-0393">Immunoglobulin domain</keyword>
<keyword evidence="3 4" id="KW-0325">Glycoprotein</keyword>
<evidence type="ECO:0000256" key="1">
    <source>
        <dbReference type="ARBA" id="ARBA00022729"/>
    </source>
</evidence>
<sequence>MYFLLFVVAFLQFSAVGAIKTTKNYWTLKPNVIVVDVDVAQDMDIVEVPLICGEEFEGTNVTWTKNQGEHLEACGNRIIVTVDGWKGANYSCYNSEGTILNHTLVLAQWTFRKIIRNTPEKGYIHCSSKNYGGSFQCSWTWGNNRNGHVAVVAHIKATRSHSGNQISCSLDSSGQSITCLDQHYCPYAEEVDRINLTIYFRSSYVIEAYYKQFHIMDIVRPDTVDISRINQTSVKLEYPHSWNTPSSYFPLIFQVKEIRCRKRKKCDCSKPSSAEVISYSTQSHQLPVTKGMTVCVRARDKFCNSSWSEWSHYNIETKREYWLTTSGTCALALIETSTCL</sequence>
<dbReference type="AlphaFoldDB" id="A0A9W7TTE5"/>
<reference evidence="6" key="1">
    <citation type="submission" date="2021-02" db="EMBL/GenBank/DDBJ databases">
        <title>Comparative genomics reveals that relaxation of natural selection precedes convergent phenotypic evolution of cavefish.</title>
        <authorList>
            <person name="Peng Z."/>
        </authorList>
    </citation>
    <scope>NUCLEOTIDE SEQUENCE</scope>
    <source>
        <tissue evidence="6">Muscle</tissue>
    </source>
</reference>
<dbReference type="EMBL" id="JAFHDT010000013">
    <property type="protein sequence ID" value="KAI7801862.1"/>
    <property type="molecule type" value="Genomic_DNA"/>
</dbReference>
<dbReference type="PANTHER" id="PTHR48485">
    <property type="entry name" value="INTERLEUKIN-12 SUBUNIT BETA-RELATED"/>
    <property type="match status" value="1"/>
</dbReference>
<keyword evidence="7" id="KW-1185">Reference proteome</keyword>
<dbReference type="PRINTS" id="PR01928">
    <property type="entry name" value="INTRLEUKN12B"/>
</dbReference>
<comment type="similarity">
    <text evidence="4">Belongs to the IL-12B family.</text>
</comment>
<evidence type="ECO:0000259" key="5">
    <source>
        <dbReference type="Pfam" id="PF10420"/>
    </source>
</evidence>
<dbReference type="Proteomes" id="UP001059041">
    <property type="component" value="Linkage Group LG13"/>
</dbReference>
<comment type="caution">
    <text evidence="6">The sequence shown here is derived from an EMBL/GenBank/DDBJ whole genome shotgun (WGS) entry which is preliminary data.</text>
</comment>
<accession>A0A9W7TTE5</accession>
<dbReference type="GO" id="GO:0004896">
    <property type="term" value="F:cytokine receptor activity"/>
    <property type="evidence" value="ECO:0007669"/>
    <property type="project" value="UniProtKB-UniRule"/>
</dbReference>
<keyword evidence="4" id="KW-0202">Cytokine</keyword>